<evidence type="ECO:0000313" key="12">
    <source>
        <dbReference type="Proteomes" id="UP000799537"/>
    </source>
</evidence>
<comment type="similarity">
    <text evidence="2">Belongs to the Clp1 family. NOL9/GRC3 subfamily.</text>
</comment>
<keyword evidence="12" id="KW-1185">Reference proteome</keyword>
<dbReference type="OrthoDB" id="4054781at2759"/>
<keyword evidence="5" id="KW-0808">Transferase</keyword>
<keyword evidence="7" id="KW-0418">Kinase</keyword>
<evidence type="ECO:0000256" key="2">
    <source>
        <dbReference type="ARBA" id="ARBA00011003"/>
    </source>
</evidence>
<evidence type="ECO:0000256" key="7">
    <source>
        <dbReference type="ARBA" id="ARBA00022777"/>
    </source>
</evidence>
<proteinExistence type="inferred from homology"/>
<dbReference type="GeneID" id="54558528"/>
<comment type="function">
    <text evidence="1">Polynucleotide 5'-kinase involved in rRNA processing.</text>
</comment>
<dbReference type="GO" id="GO:0005524">
    <property type="term" value="F:ATP binding"/>
    <property type="evidence" value="ECO:0007669"/>
    <property type="project" value="UniProtKB-KW"/>
</dbReference>
<reference evidence="11" key="1">
    <citation type="journal article" date="2020" name="Stud. Mycol.">
        <title>101 Dothideomycetes genomes: a test case for predicting lifestyles and emergence of pathogens.</title>
        <authorList>
            <person name="Haridas S."/>
            <person name="Albert R."/>
            <person name="Binder M."/>
            <person name="Bloem J."/>
            <person name="Labutti K."/>
            <person name="Salamov A."/>
            <person name="Andreopoulos B."/>
            <person name="Baker S."/>
            <person name="Barry K."/>
            <person name="Bills G."/>
            <person name="Bluhm B."/>
            <person name="Cannon C."/>
            <person name="Castanera R."/>
            <person name="Culley D."/>
            <person name="Daum C."/>
            <person name="Ezra D."/>
            <person name="Gonzalez J."/>
            <person name="Henrissat B."/>
            <person name="Kuo A."/>
            <person name="Liang C."/>
            <person name="Lipzen A."/>
            <person name="Lutzoni F."/>
            <person name="Magnuson J."/>
            <person name="Mondo S."/>
            <person name="Nolan M."/>
            <person name="Ohm R."/>
            <person name="Pangilinan J."/>
            <person name="Park H.-J."/>
            <person name="Ramirez L."/>
            <person name="Alfaro M."/>
            <person name="Sun H."/>
            <person name="Tritt A."/>
            <person name="Yoshinaga Y."/>
            <person name="Zwiers L.-H."/>
            <person name="Turgeon B."/>
            <person name="Goodwin S."/>
            <person name="Spatafora J."/>
            <person name="Crous P."/>
            <person name="Grigoriev I."/>
        </authorList>
    </citation>
    <scope>NUCLEOTIDE SEQUENCE</scope>
    <source>
        <strain evidence="11">ATCC 36951</strain>
    </source>
</reference>
<dbReference type="Gene3D" id="3.40.50.300">
    <property type="entry name" value="P-loop containing nucleotide triphosphate hydrolases"/>
    <property type="match status" value="1"/>
</dbReference>
<dbReference type="RefSeq" id="XP_033670642.1">
    <property type="nucleotide sequence ID" value="XM_033805256.1"/>
</dbReference>
<evidence type="ECO:0000256" key="3">
    <source>
        <dbReference type="ARBA" id="ARBA00018706"/>
    </source>
</evidence>
<dbReference type="EMBL" id="ML993587">
    <property type="protein sequence ID" value="KAF2169753.1"/>
    <property type="molecule type" value="Genomic_DNA"/>
</dbReference>
<protein>
    <recommendedName>
        <fullName evidence="4">Polynucleotide 5'-hydroxyl-kinase GRC3</fullName>
    </recommendedName>
    <alternativeName>
        <fullName evidence="3">Polynucleotide 5'-hydroxyl-kinase grc3</fullName>
    </alternativeName>
</protein>
<dbReference type="Proteomes" id="UP000799537">
    <property type="component" value="Unassembled WGS sequence"/>
</dbReference>
<dbReference type="InterPro" id="IPR045116">
    <property type="entry name" value="Clp1/Grc3"/>
</dbReference>
<evidence type="ECO:0000313" key="11">
    <source>
        <dbReference type="EMBL" id="KAF2169753.1"/>
    </source>
</evidence>
<evidence type="ECO:0000259" key="10">
    <source>
        <dbReference type="Pfam" id="PF16575"/>
    </source>
</evidence>
<feature type="region of interest" description="Disordered" evidence="9">
    <location>
        <begin position="50"/>
        <end position="70"/>
    </location>
</feature>
<evidence type="ECO:0000256" key="6">
    <source>
        <dbReference type="ARBA" id="ARBA00022741"/>
    </source>
</evidence>
<accession>A0A6A6CSS9</accession>
<name>A0A6A6CSS9_ZASCE</name>
<dbReference type="InterPro" id="IPR032319">
    <property type="entry name" value="CLP1_P"/>
</dbReference>
<keyword evidence="8" id="KW-0067">ATP-binding</keyword>
<sequence length="634" mass="69388">MAQKRKAQEAFGKANTQLSAVAAAKQARLRAQQSIPGTDALQGDIDRASAIADTPYDGQNDASREGVSEPDVEVPIATLPPAKSSVKLSNFSRDKSTVLKESDERWEFSLKADEYVTFIGEFDLEVSKGFASIHGAILHANSGVQRVYALSPQAIPAIVARKDDTIIKTTAIGRDHNDSVLSLERLSPLFGNIGAKHKYSSRSFALLKESSDDPLQRLLVVLEVDDDTKMVLSRLNAKLDSSDSAPRIMAVGAKSSGKSTFNRLLCNMIITRPGQQRCFYLDIDPGQPEFGPPGQVSLVEVTTPLLGPAFTHPASVDSKAFRLVRSHTIAATSFKDDPGHYVNCVVDLTKRIPNDVPVVVNSCGWVSGLGATVLSDIVACTSITDSVTLGPLDADLEDGLKSRTTLHKVARRQGRVSARTPADSRAMQTLAYFHQKDRTSKGRLRWDSKRISQMRPWIIGYCGESAGVEAILSYGQAPQADFLSEVLDGSIVAIVEHDSDLFNATAVERTNKEDIPYITSREDGFSFPIDPQQSKCLGLALIRGIDIQNKKLQLVTPLPESQIAELLQRKVVLIRGGFDSPEWAYLEDLCAADKEDMGKMDAENDRPWVTLREHVGVEGSVWRLRHPPTRDSLR</sequence>
<evidence type="ECO:0000256" key="8">
    <source>
        <dbReference type="ARBA" id="ARBA00022840"/>
    </source>
</evidence>
<feature type="domain" description="Clp1 P-loop" evidence="10">
    <location>
        <begin position="252"/>
        <end position="435"/>
    </location>
</feature>
<keyword evidence="6" id="KW-0547">Nucleotide-binding</keyword>
<dbReference type="GO" id="GO:0051731">
    <property type="term" value="F:polynucleotide 5'-hydroxyl-kinase activity"/>
    <property type="evidence" value="ECO:0007669"/>
    <property type="project" value="InterPro"/>
</dbReference>
<organism evidence="11 12">
    <name type="scientific">Zasmidium cellare ATCC 36951</name>
    <dbReference type="NCBI Taxonomy" id="1080233"/>
    <lineage>
        <taxon>Eukaryota</taxon>
        <taxon>Fungi</taxon>
        <taxon>Dikarya</taxon>
        <taxon>Ascomycota</taxon>
        <taxon>Pezizomycotina</taxon>
        <taxon>Dothideomycetes</taxon>
        <taxon>Dothideomycetidae</taxon>
        <taxon>Mycosphaerellales</taxon>
        <taxon>Mycosphaerellaceae</taxon>
        <taxon>Zasmidium</taxon>
    </lineage>
</organism>
<dbReference type="Pfam" id="PF16575">
    <property type="entry name" value="CLP1_P"/>
    <property type="match status" value="1"/>
</dbReference>
<gene>
    <name evidence="11" type="ORF">M409DRAFT_20168</name>
</gene>
<dbReference type="AlphaFoldDB" id="A0A6A6CSS9"/>
<dbReference type="PANTHER" id="PTHR12755">
    <property type="entry name" value="CLEAVAGE/POLYADENYLATION FACTOR IA SUBUNIT CLP1P"/>
    <property type="match status" value="1"/>
</dbReference>
<evidence type="ECO:0000256" key="9">
    <source>
        <dbReference type="SAM" id="MobiDB-lite"/>
    </source>
</evidence>
<evidence type="ECO:0000256" key="5">
    <source>
        <dbReference type="ARBA" id="ARBA00022679"/>
    </source>
</evidence>
<dbReference type="InterPro" id="IPR027417">
    <property type="entry name" value="P-loop_NTPase"/>
</dbReference>
<evidence type="ECO:0000256" key="1">
    <source>
        <dbReference type="ARBA" id="ARBA00003798"/>
    </source>
</evidence>
<dbReference type="PANTHER" id="PTHR12755:SF3">
    <property type="entry name" value="POLYNUCLEOTIDE 5'-HYDROXYL-KINASE NOL9"/>
    <property type="match status" value="1"/>
</dbReference>
<dbReference type="GO" id="GO:0005634">
    <property type="term" value="C:nucleus"/>
    <property type="evidence" value="ECO:0007669"/>
    <property type="project" value="TreeGrafter"/>
</dbReference>
<dbReference type="GO" id="GO:0000448">
    <property type="term" value="P:cleavage in ITS2 between 5.8S rRNA and LSU-rRNA of tricistronic rRNA transcript (SSU-rRNA, 5.8S rRNA, LSU-rRNA)"/>
    <property type="evidence" value="ECO:0007669"/>
    <property type="project" value="TreeGrafter"/>
</dbReference>
<evidence type="ECO:0000256" key="4">
    <source>
        <dbReference type="ARBA" id="ARBA00019824"/>
    </source>
</evidence>